<comment type="similarity">
    <text evidence="2">Belongs to the SEC62 family.</text>
</comment>
<feature type="region of interest" description="Disordered" evidence="11">
    <location>
        <begin position="1"/>
        <end position="72"/>
    </location>
</feature>
<keyword evidence="7" id="KW-0653">Protein transport</keyword>
<keyword evidence="14" id="KW-1185">Reference proteome</keyword>
<dbReference type="PANTHER" id="PTHR12443:SF9">
    <property type="entry name" value="TRANSLOCATION PROTEIN SEC62"/>
    <property type="match status" value="1"/>
</dbReference>
<evidence type="ECO:0000256" key="8">
    <source>
        <dbReference type="ARBA" id="ARBA00022989"/>
    </source>
</evidence>
<dbReference type="HOGENOM" id="CLU_1003154_0_0_1"/>
<dbReference type="EnsemblMetazoa" id="MESCA005323-RA">
    <property type="protein sequence ID" value="MESCA005323-PA"/>
    <property type="gene ID" value="MESCA005323"/>
</dbReference>
<keyword evidence="8 12" id="KW-1133">Transmembrane helix</keyword>
<organism evidence="13 14">
    <name type="scientific">Megaselia scalaris</name>
    <name type="common">Humpbacked fly</name>
    <name type="synonym">Phora scalaris</name>
    <dbReference type="NCBI Taxonomy" id="36166"/>
    <lineage>
        <taxon>Eukaryota</taxon>
        <taxon>Metazoa</taxon>
        <taxon>Ecdysozoa</taxon>
        <taxon>Arthropoda</taxon>
        <taxon>Hexapoda</taxon>
        <taxon>Insecta</taxon>
        <taxon>Pterygota</taxon>
        <taxon>Neoptera</taxon>
        <taxon>Endopterygota</taxon>
        <taxon>Diptera</taxon>
        <taxon>Brachycera</taxon>
        <taxon>Muscomorpha</taxon>
        <taxon>Platypezoidea</taxon>
        <taxon>Phoridae</taxon>
        <taxon>Megaseliini</taxon>
        <taxon>Megaselia</taxon>
    </lineage>
</organism>
<reference evidence="14" key="1">
    <citation type="submission" date="2013-02" db="EMBL/GenBank/DDBJ databases">
        <authorList>
            <person name="Hughes D."/>
        </authorList>
    </citation>
    <scope>NUCLEOTIDE SEQUENCE</scope>
    <source>
        <strain>Durham</strain>
        <strain evidence="14">NC isolate 2 -- Noor lab</strain>
    </source>
</reference>
<sequence>MTPLEPETIENIKEHDDSMILRKREQTNKKSSESSHSESESEASRSSTGKDFEIEYAGPGEQPEVEKPSKDEYKVAKWMKKNIKTKKTKFLSHNVEYFSAGKTLDALMNSKKVQVHPDSKQKNVEKDLPKEDKSEKTKSDSENVNVQSNEEPSKTKEKRKRKIRLDMHSEQVFVDGSEAYVWIYDPIPIHYWIFGLILLLGAILICLFPLWPPLLRKGVYYLSVAAAGFLVFILALVVIRFIVFITIYLGSLTKLHFWILPNLTEDVGFLASFWPLYE</sequence>
<evidence type="ECO:0000313" key="13">
    <source>
        <dbReference type="EnsemblMetazoa" id="MESCA005323-PA"/>
    </source>
</evidence>
<dbReference type="GO" id="GO:0005789">
    <property type="term" value="C:endoplasmic reticulum membrane"/>
    <property type="evidence" value="ECO:0007669"/>
    <property type="project" value="UniProtKB-SubCell"/>
</dbReference>
<dbReference type="EMBL" id="CAQQ02198713">
    <property type="status" value="NOT_ANNOTATED_CDS"/>
    <property type="molecule type" value="Genomic_DNA"/>
</dbReference>
<evidence type="ECO:0000256" key="9">
    <source>
        <dbReference type="ARBA" id="ARBA00023010"/>
    </source>
</evidence>
<dbReference type="InterPro" id="IPR004728">
    <property type="entry name" value="Sec62"/>
</dbReference>
<evidence type="ECO:0000256" key="11">
    <source>
        <dbReference type="SAM" id="MobiDB-lite"/>
    </source>
</evidence>
<protein>
    <recommendedName>
        <fullName evidence="3">Translocation protein SEC62</fullName>
    </recommendedName>
</protein>
<keyword evidence="6" id="KW-0256">Endoplasmic reticulum</keyword>
<keyword evidence="10 12" id="KW-0472">Membrane</keyword>
<feature type="compositionally biased region" description="Basic and acidic residues" evidence="11">
    <location>
        <begin position="115"/>
        <end position="141"/>
    </location>
</feature>
<dbReference type="EMBL" id="CAQQ02198714">
    <property type="status" value="NOT_ANNOTATED_CDS"/>
    <property type="molecule type" value="Genomic_DNA"/>
</dbReference>
<evidence type="ECO:0000313" key="14">
    <source>
        <dbReference type="Proteomes" id="UP000015102"/>
    </source>
</evidence>
<comment type="subcellular location">
    <subcellularLocation>
        <location evidence="1">Endoplasmic reticulum membrane</location>
        <topology evidence="1">Multi-pass membrane protein</topology>
    </subcellularLocation>
</comment>
<feature type="transmembrane region" description="Helical" evidence="12">
    <location>
        <begin position="218"/>
        <end position="249"/>
    </location>
</feature>
<reference evidence="13" key="2">
    <citation type="submission" date="2015-06" db="UniProtKB">
        <authorList>
            <consortium name="EnsemblMetazoa"/>
        </authorList>
    </citation>
    <scope>IDENTIFICATION</scope>
</reference>
<evidence type="ECO:0000256" key="2">
    <source>
        <dbReference type="ARBA" id="ARBA00010604"/>
    </source>
</evidence>
<name>T1GP09_MEGSC</name>
<evidence type="ECO:0000256" key="5">
    <source>
        <dbReference type="ARBA" id="ARBA00022692"/>
    </source>
</evidence>
<evidence type="ECO:0000256" key="10">
    <source>
        <dbReference type="ARBA" id="ARBA00023136"/>
    </source>
</evidence>
<dbReference type="OMA" id="EIAIAKW"/>
<evidence type="ECO:0000256" key="3">
    <source>
        <dbReference type="ARBA" id="ARBA00021257"/>
    </source>
</evidence>
<proteinExistence type="inferred from homology"/>
<dbReference type="Proteomes" id="UP000015102">
    <property type="component" value="Unassembled WGS sequence"/>
</dbReference>
<dbReference type="GO" id="GO:0031204">
    <property type="term" value="P:post-translational protein targeting to membrane, translocation"/>
    <property type="evidence" value="ECO:0007669"/>
    <property type="project" value="TreeGrafter"/>
</dbReference>
<dbReference type="STRING" id="36166.T1GP09"/>
<keyword evidence="4" id="KW-0813">Transport</keyword>
<dbReference type="AlphaFoldDB" id="T1GP09"/>
<dbReference type="Pfam" id="PF03839">
    <property type="entry name" value="Sec62"/>
    <property type="match status" value="1"/>
</dbReference>
<evidence type="ECO:0000256" key="6">
    <source>
        <dbReference type="ARBA" id="ARBA00022824"/>
    </source>
</evidence>
<feature type="transmembrane region" description="Helical" evidence="12">
    <location>
        <begin position="189"/>
        <end position="211"/>
    </location>
</feature>
<keyword evidence="5 12" id="KW-0812">Transmembrane</keyword>
<keyword evidence="9" id="KW-0811">Translocation</keyword>
<feature type="compositionally biased region" description="Basic and acidic residues" evidence="11">
    <location>
        <begin position="10"/>
        <end position="53"/>
    </location>
</feature>
<evidence type="ECO:0000256" key="12">
    <source>
        <dbReference type="SAM" id="Phobius"/>
    </source>
</evidence>
<accession>T1GP09</accession>
<dbReference type="EMBL" id="CAQQ02198715">
    <property type="status" value="NOT_ANNOTATED_CDS"/>
    <property type="molecule type" value="Genomic_DNA"/>
</dbReference>
<dbReference type="PANTHER" id="PTHR12443">
    <property type="entry name" value="TRANSLOCATION PROTEIN SEC62"/>
    <property type="match status" value="1"/>
</dbReference>
<feature type="region of interest" description="Disordered" evidence="11">
    <location>
        <begin position="112"/>
        <end position="162"/>
    </location>
</feature>
<evidence type="ECO:0000256" key="4">
    <source>
        <dbReference type="ARBA" id="ARBA00022448"/>
    </source>
</evidence>
<evidence type="ECO:0000256" key="7">
    <source>
        <dbReference type="ARBA" id="ARBA00022927"/>
    </source>
</evidence>
<evidence type="ECO:0000256" key="1">
    <source>
        <dbReference type="ARBA" id="ARBA00004477"/>
    </source>
</evidence>